<dbReference type="GO" id="GO:0016020">
    <property type="term" value="C:membrane"/>
    <property type="evidence" value="ECO:0007669"/>
    <property type="project" value="UniProtKB-SubCell"/>
</dbReference>
<comment type="pathway">
    <text evidence="3">Organosulfur degradation.</text>
</comment>
<reference evidence="4" key="3">
    <citation type="submission" date="2025-09" db="UniProtKB">
        <authorList>
            <consortium name="Ensembl"/>
        </authorList>
    </citation>
    <scope>IDENTIFICATION</scope>
</reference>
<dbReference type="PANTHER" id="PTHR23300:SF0">
    <property type="entry name" value="METHANETHIOL OXIDASE"/>
    <property type="match status" value="1"/>
</dbReference>
<dbReference type="Pfam" id="PF05694">
    <property type="entry name" value="SBP56"/>
    <property type="match status" value="2"/>
</dbReference>
<dbReference type="Ensembl" id="ENSCJPT00005026098.1">
    <property type="protein sequence ID" value="ENSCJPP00005018822.1"/>
    <property type="gene ID" value="ENSCJPG00005015290.1"/>
</dbReference>
<keyword evidence="2 3" id="KW-0711">Selenium</keyword>
<comment type="similarity">
    <text evidence="1 3">Belongs to the selenium-binding protein family.</text>
</comment>
<evidence type="ECO:0000256" key="1">
    <source>
        <dbReference type="ARBA" id="ARBA00005606"/>
    </source>
</evidence>
<comment type="catalytic activity">
    <reaction evidence="3">
        <text>methanethiol + O2 + H2O = hydrogen sulfide + formaldehyde + H2O2 + H(+)</text>
        <dbReference type="Rhea" id="RHEA:11812"/>
        <dbReference type="ChEBI" id="CHEBI:15377"/>
        <dbReference type="ChEBI" id="CHEBI:15378"/>
        <dbReference type="ChEBI" id="CHEBI:15379"/>
        <dbReference type="ChEBI" id="CHEBI:16007"/>
        <dbReference type="ChEBI" id="CHEBI:16240"/>
        <dbReference type="ChEBI" id="CHEBI:16842"/>
        <dbReference type="ChEBI" id="CHEBI:29919"/>
        <dbReference type="EC" id="1.8.3.4"/>
    </reaction>
</comment>
<dbReference type="AlphaFoldDB" id="A0A8C2TUE6"/>
<evidence type="ECO:0000256" key="3">
    <source>
        <dbReference type="RuleBase" id="RU369071"/>
    </source>
</evidence>
<evidence type="ECO:0000313" key="5">
    <source>
        <dbReference type="Proteomes" id="UP000694412"/>
    </source>
</evidence>
<dbReference type="GO" id="GO:0005829">
    <property type="term" value="C:cytosol"/>
    <property type="evidence" value="ECO:0007669"/>
    <property type="project" value="UniProtKB-SubCell"/>
</dbReference>
<keyword evidence="3" id="KW-0007">Acetylation</keyword>
<comment type="subcellular location">
    <subcellularLocation>
        <location evidence="3">Nucleus</location>
    </subcellularLocation>
    <subcellularLocation>
        <location evidence="3">Cytoplasm</location>
        <location evidence="3">Cytosol</location>
    </subcellularLocation>
    <subcellularLocation>
        <location evidence="3">Membrane</location>
        <topology evidence="3">Peripheral membrane protein</topology>
    </subcellularLocation>
    <text evidence="3">May associate with Golgi membrane. May associate with the membrane of autophagosomes.</text>
</comment>
<accession>A0A8C2TUE6</accession>
<reference evidence="4" key="1">
    <citation type="submission" date="2015-11" db="EMBL/GenBank/DDBJ databases">
        <authorList>
            <consortium name="International Coturnix japonica Genome Analysis Consortium"/>
            <person name="Warren W."/>
            <person name="Burt D.W."/>
            <person name="Antin P.B."/>
            <person name="Lanford R."/>
            <person name="Gros J."/>
            <person name="Wilson R.K."/>
        </authorList>
    </citation>
    <scope>NUCLEOTIDE SEQUENCE [LARGE SCALE GENOMIC DNA]</scope>
</reference>
<keyword evidence="3" id="KW-0560">Oxidoreductase</keyword>
<organism evidence="4 5">
    <name type="scientific">Coturnix japonica</name>
    <name type="common">Japanese quail</name>
    <name type="synonym">Coturnix coturnix japonica</name>
    <dbReference type="NCBI Taxonomy" id="93934"/>
    <lineage>
        <taxon>Eukaryota</taxon>
        <taxon>Metazoa</taxon>
        <taxon>Chordata</taxon>
        <taxon>Craniata</taxon>
        <taxon>Vertebrata</taxon>
        <taxon>Euteleostomi</taxon>
        <taxon>Archelosauria</taxon>
        <taxon>Archosauria</taxon>
        <taxon>Dinosauria</taxon>
        <taxon>Saurischia</taxon>
        <taxon>Theropoda</taxon>
        <taxon>Coelurosauria</taxon>
        <taxon>Aves</taxon>
        <taxon>Neognathae</taxon>
        <taxon>Galloanserae</taxon>
        <taxon>Galliformes</taxon>
        <taxon>Phasianidae</taxon>
        <taxon>Perdicinae</taxon>
        <taxon>Coturnix</taxon>
    </lineage>
</organism>
<name>A0A8C2TUE6_COTJA</name>
<keyword evidence="5" id="KW-1185">Reference proteome</keyword>
<evidence type="ECO:0000313" key="4">
    <source>
        <dbReference type="Ensembl" id="ENSCJPP00005018822.1"/>
    </source>
</evidence>
<reference evidence="4" key="2">
    <citation type="submission" date="2025-08" db="UniProtKB">
        <authorList>
            <consortium name="Ensembl"/>
        </authorList>
    </citation>
    <scope>IDENTIFICATION</scope>
</reference>
<keyword evidence="3" id="KW-0539">Nucleus</keyword>
<keyword evidence="3" id="KW-0472">Membrane</keyword>
<dbReference type="Proteomes" id="UP000694412">
    <property type="component" value="Chromosome 25"/>
</dbReference>
<evidence type="ECO:0000256" key="2">
    <source>
        <dbReference type="ARBA" id="ARBA00023266"/>
    </source>
</evidence>
<dbReference type="EC" id="1.8.3.4" evidence="3"/>
<dbReference type="GO" id="GO:0015031">
    <property type="term" value="P:protein transport"/>
    <property type="evidence" value="ECO:0007669"/>
    <property type="project" value="UniProtKB-UniRule"/>
</dbReference>
<protein>
    <recommendedName>
        <fullName evidence="3">Methanethiol oxidase</fullName>
        <shortName evidence="3">MTO</shortName>
        <ecNumber evidence="3">1.8.3.4</ecNumber>
    </recommendedName>
    <alternativeName>
        <fullName evidence="3">Selenium-binding protein 1</fullName>
    </alternativeName>
</protein>
<dbReference type="PANTHER" id="PTHR23300">
    <property type="entry name" value="METHANETHIOL OXIDASE"/>
    <property type="match status" value="1"/>
</dbReference>
<sequence>MYLAPREEVAYPDFLATIDLNPRSPYYCQVSTNLSLTAAKDELHCSGWSAGSTGSICFDNVTTKKNKLILPGLISSLNKNFLVDFGKEPNGPCLAHDIRFPCGDSTSDISA</sequence>
<keyword evidence="3" id="KW-0963">Cytoplasm</keyword>
<dbReference type="GO" id="GO:0018549">
    <property type="term" value="F:methanethiol oxidase activity"/>
    <property type="evidence" value="ECO:0007669"/>
    <property type="project" value="UniProtKB-UniRule"/>
</dbReference>
<comment type="function">
    <text evidence="3">Catalyzes the oxidation of methanethiol, an organosulfur compound known to be produced in substantial amounts by gut bacteria. Selenium-binding protein which may be involved in the sensing of reactive xenobiotics in the cytoplasm. May be involved in intra-Golgi protein transport.</text>
</comment>
<proteinExistence type="inferred from homology"/>
<keyword evidence="3" id="KW-0653">Protein transport</keyword>
<keyword evidence="3" id="KW-0813">Transport</keyword>
<dbReference type="GO" id="GO:0008430">
    <property type="term" value="F:selenium binding"/>
    <property type="evidence" value="ECO:0007669"/>
    <property type="project" value="UniProtKB-UniRule"/>
</dbReference>
<dbReference type="GO" id="GO:0005634">
    <property type="term" value="C:nucleus"/>
    <property type="evidence" value="ECO:0007669"/>
    <property type="project" value="UniProtKB-SubCell"/>
</dbReference>
<dbReference type="InterPro" id="IPR008826">
    <property type="entry name" value="Se-bd"/>
</dbReference>